<organism evidence="1 2">
    <name type="scientific">Corynebacterium phage Dina</name>
    <dbReference type="NCBI Taxonomy" id="2588501"/>
    <lineage>
        <taxon>Viruses</taxon>
        <taxon>Duplodnaviria</taxon>
        <taxon>Heunggongvirae</taxon>
        <taxon>Uroviricota</taxon>
        <taxon>Caudoviricetes</taxon>
        <taxon>Samwavirus</taxon>
        <taxon>Samwavirus dina</taxon>
    </lineage>
</organism>
<evidence type="ECO:0000313" key="1">
    <source>
        <dbReference type="EMBL" id="QDF19676.1"/>
    </source>
</evidence>
<dbReference type="KEGG" id="vg:55619187"/>
<reference evidence="1 2" key="1">
    <citation type="submission" date="2019-05" db="EMBL/GenBank/DDBJ databases">
        <authorList>
            <person name="Albert R.M."/>
            <person name="Nur A.I."/>
            <person name="Ayala A."/>
            <person name="Bradley M.S."/>
            <person name="Burch R.E."/>
            <person name="Chen M."/>
            <person name="Dulaney A."/>
            <person name="Kakulamarri P.S."/>
            <person name="Kelly K.U."/>
            <person name="Maynor S.D."/>
            <person name="Perritt S.E."/>
            <person name="Praveen H."/>
            <person name="Slemons D.M."/>
            <person name="Snidow C.R."/>
            <person name="Thalluri S."/>
            <person name="Vyawahare A.K."/>
            <person name="Williams M.R."/>
            <person name="Monti D.L."/>
            <person name="Garlena R.A."/>
            <person name="Russell D.A."/>
            <person name="Pope W.H."/>
            <person name="Jacobs-Sera D."/>
            <person name="Hatfull G.F."/>
        </authorList>
    </citation>
    <scope>NUCLEOTIDE SEQUENCE [LARGE SCALE GENOMIC DNA]</scope>
</reference>
<dbReference type="GeneID" id="55619187"/>
<evidence type="ECO:0000313" key="2">
    <source>
        <dbReference type="Proteomes" id="UP000316211"/>
    </source>
</evidence>
<keyword evidence="2" id="KW-1185">Reference proteome</keyword>
<name>A0A4Y6ELT0_9CAUD</name>
<accession>A0A4Y6ELT0</accession>
<dbReference type="EMBL" id="MK977706">
    <property type="protein sequence ID" value="QDF19676.1"/>
    <property type="molecule type" value="Genomic_DNA"/>
</dbReference>
<proteinExistence type="predicted"/>
<dbReference type="RefSeq" id="YP_009848785.1">
    <property type="nucleotide sequence ID" value="NC_048787.1"/>
</dbReference>
<dbReference type="Proteomes" id="UP000316211">
    <property type="component" value="Segment"/>
</dbReference>
<sequence length="76" mass="8120">MVAYRFQPGALDIIAQEKRLTSEQALATALGITTDQLGRLRHGATVGAPMALHVSTLMDTPGIWHGLTITHDKIAA</sequence>
<protein>
    <submittedName>
        <fullName evidence="1">Uncharacterized protein</fullName>
    </submittedName>
</protein>
<gene>
    <name evidence="1" type="primary">29</name>
    <name evidence="1" type="ORF">SEA_DINA_29</name>
</gene>